<dbReference type="Proteomes" id="UP000664144">
    <property type="component" value="Unassembled WGS sequence"/>
</dbReference>
<dbReference type="EMBL" id="JAFLQZ010000029">
    <property type="protein sequence ID" value="MBO0361019.1"/>
    <property type="molecule type" value="Genomic_DNA"/>
</dbReference>
<name>A0A939F015_9BACT</name>
<comment type="caution">
    <text evidence="1">The sequence shown here is derived from an EMBL/GenBank/DDBJ whole genome shotgun (WGS) entry which is preliminary data.</text>
</comment>
<evidence type="ECO:0000313" key="1">
    <source>
        <dbReference type="EMBL" id="MBO0361019.1"/>
    </source>
</evidence>
<accession>A0A939F015</accession>
<sequence length="262" mass="30268">MATSNSDNSLYQDVSYAQASQAQHTQALRTLVNHWRESFPQVSELHWWQAYHHCQPGLWIIDGELAPEPDMTTQIIAWITLLHGPATDEQDRYAPASIHLARQLNNLPRLVEQVLTTHKEGTTPQAAEAYLQVLRRLLCQDLIAAHLRTGGTFPEPGWQQDTQPISSSQQEVFAWLPDRTEELVALQWESLRDWLNQKQNPLRSWHIGSFSHHLRWTSALIQQIFYGPKEPAQHPELFTLERLTRLQAVLLHHRFSLPQLPL</sequence>
<protein>
    <submittedName>
        <fullName evidence="1">Uncharacterized protein</fullName>
    </submittedName>
</protein>
<organism evidence="1 2">
    <name type="scientific">Hymenobacter telluris</name>
    <dbReference type="NCBI Taxonomy" id="2816474"/>
    <lineage>
        <taxon>Bacteria</taxon>
        <taxon>Pseudomonadati</taxon>
        <taxon>Bacteroidota</taxon>
        <taxon>Cytophagia</taxon>
        <taxon>Cytophagales</taxon>
        <taxon>Hymenobacteraceae</taxon>
        <taxon>Hymenobacter</taxon>
    </lineage>
</organism>
<dbReference type="RefSeq" id="WP_206986927.1">
    <property type="nucleotide sequence ID" value="NZ_JAFLQZ010000029.1"/>
</dbReference>
<proteinExistence type="predicted"/>
<evidence type="ECO:0000313" key="2">
    <source>
        <dbReference type="Proteomes" id="UP000664144"/>
    </source>
</evidence>
<reference evidence="1" key="1">
    <citation type="submission" date="2021-03" db="EMBL/GenBank/DDBJ databases">
        <authorList>
            <person name="Kim M.K."/>
        </authorList>
    </citation>
    <scope>NUCLEOTIDE SEQUENCE</scope>
    <source>
        <strain evidence="1">BT186</strain>
    </source>
</reference>
<keyword evidence="2" id="KW-1185">Reference proteome</keyword>
<dbReference type="AlphaFoldDB" id="A0A939F015"/>
<gene>
    <name evidence="1" type="ORF">J0X19_23870</name>
</gene>